<dbReference type="Proteomes" id="UP001176941">
    <property type="component" value="Chromosome 28"/>
</dbReference>
<evidence type="ECO:0000256" key="1">
    <source>
        <dbReference type="SAM" id="MobiDB-lite"/>
    </source>
</evidence>
<gene>
    <name evidence="2" type="ORF">MRATA1EN1_LOCUS17939</name>
</gene>
<evidence type="ECO:0000313" key="3">
    <source>
        <dbReference type="Proteomes" id="UP001176941"/>
    </source>
</evidence>
<accession>A0ABN8Z505</accession>
<keyword evidence="3" id="KW-1185">Reference proteome</keyword>
<proteinExistence type="predicted"/>
<dbReference type="EMBL" id="OX459964">
    <property type="protein sequence ID" value="CAI9168977.1"/>
    <property type="molecule type" value="Genomic_DNA"/>
</dbReference>
<evidence type="ECO:0000313" key="2">
    <source>
        <dbReference type="EMBL" id="CAI9168977.1"/>
    </source>
</evidence>
<organism evidence="2 3">
    <name type="scientific">Rangifer tarandus platyrhynchus</name>
    <name type="common">Svalbard reindeer</name>
    <dbReference type="NCBI Taxonomy" id="3082113"/>
    <lineage>
        <taxon>Eukaryota</taxon>
        <taxon>Metazoa</taxon>
        <taxon>Chordata</taxon>
        <taxon>Craniata</taxon>
        <taxon>Vertebrata</taxon>
        <taxon>Euteleostomi</taxon>
        <taxon>Mammalia</taxon>
        <taxon>Eutheria</taxon>
        <taxon>Laurasiatheria</taxon>
        <taxon>Artiodactyla</taxon>
        <taxon>Ruminantia</taxon>
        <taxon>Pecora</taxon>
        <taxon>Cervidae</taxon>
        <taxon>Odocoileinae</taxon>
        <taxon>Rangifer</taxon>
    </lineage>
</organism>
<feature type="compositionally biased region" description="Pro residues" evidence="1">
    <location>
        <begin position="22"/>
        <end position="35"/>
    </location>
</feature>
<protein>
    <submittedName>
        <fullName evidence="2">Uncharacterized protein</fullName>
    </submittedName>
</protein>
<sequence length="94" mass="9937">MVGAAAASGNLHRWPLATPDPGAAPPAGLRPPPRLEGPCAPAAKRLRELVASEQALVGGPVTHSRVVGRRERFPWSFGEETVGWAYTSPPWPPP</sequence>
<name>A0ABN8Z505_RANTA</name>
<feature type="region of interest" description="Disordered" evidence="1">
    <location>
        <begin position="1"/>
        <end position="37"/>
    </location>
</feature>
<reference evidence="2" key="1">
    <citation type="submission" date="2023-04" db="EMBL/GenBank/DDBJ databases">
        <authorList>
            <consortium name="ELIXIR-Norway"/>
        </authorList>
    </citation>
    <scope>NUCLEOTIDE SEQUENCE [LARGE SCALE GENOMIC DNA]</scope>
</reference>